<sequence>MIDSSDALETPLDTAPYIHTPQDFSKVSGSALLTINGAGHARRRVRVVTPGLEDALSLQMEMGGDGHFTLTLSNLLAPGVHKLQILQWDMYSDSHRRSPIMTVMVEQRPVVGNPSLVFDTTKPNIRVSGIPGATVQVVRHPEGTALSSAHQLTGAQAIWVPITVAMGPGLQRIAVKQTYPGFAGNTMSFAVEIWIVLAPTITQPLMEPPTKEQRPVISGTGGIPGAKVEVSITGGTPVLRDATVMDNGAWSGTSQHTFALGLEHKLTTRQIYSGIPSQWSADHLFYLVGPPTITVPASKTIEITSVFNGTAPAGFWQNRIELFRAENDSLGTQLVTSATGAWSKSVVLTPGPQSITATHTYRSVTSIRSTAILFLVRPATPTISSRLKGTEVELHGTGYSGANVLMHVHFNGDGTNVFLEAAINSGTWAAVIPASLTPGNYNFTGRQSVSDGGSGRIFNSGWAVGTAVNIPTPVPVVPTVTVTGQRPRFSGTGRQWGTSPVQIIIYNNNVLLANVPQASVQPNLSWTTTATADLPPGIYSKLTARQWVNNQYSADSAEFSMTVPISPPIFINPPVEAISGQRPQISGSAWPGSSISLSIPGRGDVPLTATGGSFVLDATEDWAPATYLLTAIANYGGQGSTTATRQFTVKTPPPIFTTPDNSEVDLTPVIKGRGFNGCWIIVYSDTHGALGQGPVDENGEWSVHLTERAPGNLTVYAIQKEDRNSSNDSQRSAQITVQVRVSMPLVQVPPVNGRPGRTSVFSGTATVGGTVELGIRGQAPLKTGIVIDADGQWQTSVTLLPGATMLEVRVRQKNYLSEPREHLVTVVPNQPVIDSPRDGEAVGRTLRASGFGYPGDEIRIDRRLYFAYLGATTVLPDGTWSTSVTQNIPGEVKISAIASAGPELTSVYSDIPTLPVLKLPAQIVEPLAGDWVGVRPQFSGLATPGAVINVASWFNTDALLAPSTVADALGRWTVIGNTDMPVGAARVMARQTIDDLPSEWVEGGRFMVERMLAEFEPPTVLFPRMGQEVGRYPVWEGRGAVGAEVTIIKAREVDTVLARTRVDRDGRWAVQSQVQLPVSDLPFSCSVRQSRDGATSKWLQPNREFKVIQVAPEFDRPIIDQPGDNETQPLEQRPLFAGRGMPGAEIKVCRHDRLTDVYATTQVDARGNWSVRGSELVTGAHQVTCVQTIDGQQSAASDIVINFTVARKVSMPRFNVPATGAQVSPVAVLTGTALPGAVVVLVRAGSPNTEWGRGPVDEHGQWVIVTRAMPLGNFSVTGKAYHEEMQSGWMPALDLQVIDVG</sequence>
<dbReference type="EMBL" id="PEGA01000003">
    <property type="protein sequence ID" value="RLU13826.1"/>
    <property type="molecule type" value="Genomic_DNA"/>
</dbReference>
<evidence type="ECO:0000313" key="4">
    <source>
        <dbReference type="Proteomes" id="UP000282672"/>
    </source>
</evidence>
<name>A0A3L8CRA0_9PSED</name>
<evidence type="ECO:0000313" key="1">
    <source>
        <dbReference type="EMBL" id="RLU10319.1"/>
    </source>
</evidence>
<comment type="caution">
    <text evidence="1">The sequence shown here is derived from an EMBL/GenBank/DDBJ whole genome shotgun (WGS) entry which is preliminary data.</text>
</comment>
<dbReference type="InterPro" id="IPR013783">
    <property type="entry name" value="Ig-like_fold"/>
</dbReference>
<accession>A0A3L8CRA0</accession>
<evidence type="ECO:0000313" key="3">
    <source>
        <dbReference type="Proteomes" id="UP000282140"/>
    </source>
</evidence>
<keyword evidence="3" id="KW-1185">Reference proteome</keyword>
<proteinExistence type="predicted"/>
<dbReference type="Proteomes" id="UP000282672">
    <property type="component" value="Unassembled WGS sequence"/>
</dbReference>
<dbReference type="RefSeq" id="WP_121731289.1">
    <property type="nucleotide sequence ID" value="NZ_PEGA01000003.1"/>
</dbReference>
<dbReference type="EMBL" id="PEGB01000003">
    <property type="protein sequence ID" value="RLU10319.1"/>
    <property type="molecule type" value="Genomic_DNA"/>
</dbReference>
<dbReference type="Proteomes" id="UP000282140">
    <property type="component" value="Unassembled WGS sequence"/>
</dbReference>
<protein>
    <submittedName>
        <fullName evidence="1">Uncharacterized protein</fullName>
    </submittedName>
</protein>
<organism evidence="1 3">
    <name type="scientific">Pseudomonas prosekii</name>
    <dbReference type="NCBI Taxonomy" id="1148509"/>
    <lineage>
        <taxon>Bacteria</taxon>
        <taxon>Pseudomonadati</taxon>
        <taxon>Pseudomonadota</taxon>
        <taxon>Gammaproteobacteria</taxon>
        <taxon>Pseudomonadales</taxon>
        <taxon>Pseudomonadaceae</taxon>
        <taxon>Pseudomonas</taxon>
    </lineage>
</organism>
<evidence type="ECO:0000313" key="2">
    <source>
        <dbReference type="EMBL" id="RLU13826.1"/>
    </source>
</evidence>
<dbReference type="Gene3D" id="2.60.40.10">
    <property type="entry name" value="Immunoglobulins"/>
    <property type="match status" value="3"/>
</dbReference>
<gene>
    <name evidence="2" type="ORF">CS076_04490</name>
    <name evidence="1" type="ORF">CS078_09365</name>
</gene>
<reference evidence="3 4" key="1">
    <citation type="journal article" date="2018" name="Front. Microbiol.">
        <title>Discovery of Phloeophagus Beetles as a Source of Pseudomonas Strains That Produce Potentially New Bioactive Substances and Description of Pseudomonas bohemica sp. nov.</title>
        <authorList>
            <person name="Saati-Santamaria Z."/>
            <person name="Lopez-Mondejar R."/>
            <person name="Jimenez-Gomez A."/>
            <person name="Diez-Mendez A."/>
            <person name="Vetrovsky T."/>
            <person name="Igual J.M."/>
            <person name="Velazquez E."/>
            <person name="Kolarik M."/>
            <person name="Rivas R."/>
            <person name="Garcia-Fraile P."/>
        </authorList>
    </citation>
    <scope>NUCLEOTIDE SEQUENCE [LARGE SCALE GENOMIC DNA]</scope>
    <source>
        <strain evidence="2 4">A2-NA12</strain>
        <strain evidence="1 3">A2-NA13</strain>
    </source>
</reference>